<keyword evidence="2" id="KW-1133">Transmembrane helix</keyword>
<organism evidence="3 4">
    <name type="scientific">Ornithinibacillus halophilus</name>
    <dbReference type="NCBI Taxonomy" id="930117"/>
    <lineage>
        <taxon>Bacteria</taxon>
        <taxon>Bacillati</taxon>
        <taxon>Bacillota</taxon>
        <taxon>Bacilli</taxon>
        <taxon>Bacillales</taxon>
        <taxon>Bacillaceae</taxon>
        <taxon>Ornithinibacillus</taxon>
    </lineage>
</organism>
<gene>
    <name evidence="3" type="ORF">SAMN05216225_1001211</name>
</gene>
<dbReference type="RefSeq" id="WP_072887075.1">
    <property type="nucleotide sequence ID" value="NZ_FQVW01000001.1"/>
</dbReference>
<evidence type="ECO:0000313" key="4">
    <source>
        <dbReference type="Proteomes" id="UP000183988"/>
    </source>
</evidence>
<dbReference type="Gene3D" id="1.10.260.40">
    <property type="entry name" value="lambda repressor-like DNA-binding domains"/>
    <property type="match status" value="1"/>
</dbReference>
<sequence>MGIGSRLKEVRENKEITLDQLQDTTKIQKRYLRAIEEENFSILPGKFYARAFIKEYANAVGLNANELLEEFKEDIPSIDDEQTTQYTRINRSRKDNLPTKNNKIFSLIPTIIVVLLIIGIIFAAWWFSKEKASEDNNDTVVDTENADDDEFIRPNTGEEQTDNNEDTTEPDESETNADEVEENENEIEDEEPLEPESEFVVIEEGTKNNPRTTYDFVNPGEEIIISFTSETASWLDVADENGQSLFGGFVNEDNSPLEIDLEDNERVYLNVGSTPNLEVAINGVIMEYTLDPNEMDVQKFEINFKNEEESEDVE</sequence>
<feature type="transmembrane region" description="Helical" evidence="2">
    <location>
        <begin position="104"/>
        <end position="127"/>
    </location>
</feature>
<evidence type="ECO:0000313" key="3">
    <source>
        <dbReference type="EMBL" id="SHF53164.1"/>
    </source>
</evidence>
<feature type="compositionally biased region" description="Acidic residues" evidence="1">
    <location>
        <begin position="159"/>
        <end position="197"/>
    </location>
</feature>
<dbReference type="GO" id="GO:0003677">
    <property type="term" value="F:DNA binding"/>
    <property type="evidence" value="ECO:0007669"/>
    <property type="project" value="InterPro"/>
</dbReference>
<dbReference type="Proteomes" id="UP000183988">
    <property type="component" value="Unassembled WGS sequence"/>
</dbReference>
<dbReference type="InterPro" id="IPR010982">
    <property type="entry name" value="Lambda_DNA-bd_dom_sf"/>
</dbReference>
<dbReference type="AlphaFoldDB" id="A0A1M5CEG6"/>
<dbReference type="PANTHER" id="PTHR34475">
    <property type="match status" value="1"/>
</dbReference>
<dbReference type="STRING" id="930117.SAMN05216225_1001211"/>
<dbReference type="PANTHER" id="PTHR34475:SF1">
    <property type="entry name" value="CYTOSKELETON PROTEIN RODZ"/>
    <property type="match status" value="1"/>
</dbReference>
<keyword evidence="4" id="KW-1185">Reference proteome</keyword>
<dbReference type="SUPFAM" id="SSF47413">
    <property type="entry name" value="lambda repressor-like DNA-binding domains"/>
    <property type="match status" value="1"/>
</dbReference>
<dbReference type="InterPro" id="IPR050400">
    <property type="entry name" value="Bact_Cytoskel_RodZ"/>
</dbReference>
<proteinExistence type="predicted"/>
<evidence type="ECO:0000256" key="1">
    <source>
        <dbReference type="SAM" id="MobiDB-lite"/>
    </source>
</evidence>
<name>A0A1M5CEG6_9BACI</name>
<dbReference type="EMBL" id="FQVW01000001">
    <property type="protein sequence ID" value="SHF53164.1"/>
    <property type="molecule type" value="Genomic_DNA"/>
</dbReference>
<reference evidence="3 4" key="1">
    <citation type="submission" date="2016-11" db="EMBL/GenBank/DDBJ databases">
        <authorList>
            <person name="Jaros S."/>
            <person name="Januszkiewicz K."/>
            <person name="Wedrychowicz H."/>
        </authorList>
    </citation>
    <scope>NUCLEOTIDE SEQUENCE [LARGE SCALE GENOMIC DNA]</scope>
    <source>
        <strain evidence="3 4">IBRC-M 10683</strain>
    </source>
</reference>
<protein>
    <submittedName>
        <fullName evidence="3">Protein RodZ, contains Xre-like HTH and DUF4115 domains</fullName>
    </submittedName>
</protein>
<keyword evidence="2" id="KW-0812">Transmembrane</keyword>
<dbReference type="Pfam" id="PF13413">
    <property type="entry name" value="HTH_25"/>
    <property type="match status" value="1"/>
</dbReference>
<accession>A0A1M5CEG6</accession>
<evidence type="ECO:0000256" key="2">
    <source>
        <dbReference type="SAM" id="Phobius"/>
    </source>
</evidence>
<feature type="region of interest" description="Disordered" evidence="1">
    <location>
        <begin position="134"/>
        <end position="206"/>
    </location>
</feature>
<dbReference type="OrthoDB" id="9797543at2"/>
<keyword evidence="2" id="KW-0472">Membrane</keyword>